<feature type="transmembrane region" description="Helical" evidence="8">
    <location>
        <begin position="339"/>
        <end position="357"/>
    </location>
</feature>
<feature type="transmembrane region" description="Helical" evidence="8">
    <location>
        <begin position="20"/>
        <end position="40"/>
    </location>
</feature>
<feature type="transmembrane region" description="Helical" evidence="8">
    <location>
        <begin position="246"/>
        <end position="268"/>
    </location>
</feature>
<dbReference type="PROSITE" id="PS51012">
    <property type="entry name" value="ABC_TM2"/>
    <property type="match status" value="1"/>
</dbReference>
<dbReference type="InterPro" id="IPR013525">
    <property type="entry name" value="ABC2_TM"/>
</dbReference>
<evidence type="ECO:0000256" key="2">
    <source>
        <dbReference type="ARBA" id="ARBA00007783"/>
    </source>
</evidence>
<dbReference type="RefSeq" id="WP_147166867.1">
    <property type="nucleotide sequence ID" value="NZ_VOOR01000012.1"/>
</dbReference>
<dbReference type="GO" id="GO:0140359">
    <property type="term" value="F:ABC-type transporter activity"/>
    <property type="evidence" value="ECO:0007669"/>
    <property type="project" value="InterPro"/>
</dbReference>
<reference evidence="10 11" key="1">
    <citation type="submission" date="2019-08" db="EMBL/GenBank/DDBJ databases">
        <title>Genome of Phaeodactylibacter luteus.</title>
        <authorList>
            <person name="Bowman J.P."/>
        </authorList>
    </citation>
    <scope>NUCLEOTIDE SEQUENCE [LARGE SCALE GENOMIC DNA]</scope>
    <source>
        <strain evidence="10 11">KCTC 42180</strain>
    </source>
</reference>
<evidence type="ECO:0000256" key="5">
    <source>
        <dbReference type="ARBA" id="ARBA00022692"/>
    </source>
</evidence>
<name>A0A5C6RPB2_9BACT</name>
<keyword evidence="3" id="KW-0813">Transport</keyword>
<comment type="similarity">
    <text evidence="2">Belongs to the ABC-2 integral membrane protein family.</text>
</comment>
<dbReference type="EMBL" id="VOOR01000012">
    <property type="protein sequence ID" value="TXB64168.1"/>
    <property type="molecule type" value="Genomic_DNA"/>
</dbReference>
<comment type="caution">
    <text evidence="10">The sequence shown here is derived from an EMBL/GenBank/DDBJ whole genome shotgun (WGS) entry which is preliminary data.</text>
</comment>
<keyword evidence="7 8" id="KW-0472">Membrane</keyword>
<dbReference type="PANTHER" id="PTHR30294:SF29">
    <property type="entry name" value="MULTIDRUG ABC TRANSPORTER PERMEASE YBHS-RELATED"/>
    <property type="match status" value="1"/>
</dbReference>
<dbReference type="Gene3D" id="3.40.1710.10">
    <property type="entry name" value="abc type-2 transporter like domain"/>
    <property type="match status" value="1"/>
</dbReference>
<evidence type="ECO:0000256" key="7">
    <source>
        <dbReference type="ARBA" id="ARBA00023136"/>
    </source>
</evidence>
<sequence>MRAIPYIVQKEFLQIFRHRIMLPLIFVMPVLQLLVLSFAADYEVDNLRLHINDLDRSQASRQLVGHFQASPHFTLTGNGAGGAGQIHRGEADLLLEIPLGFNRSLAKGNRAEVQVAADAINGVQAGLAQAYANAIVQSFSRQFSGPTRGLLSIETANWYNPGQDYQTFMVPGILVILVTLVGMFLSGMNIVKEKEIGTIEQINVSPIGKGAFIVGKLLPFWLIGMAELSIGLIAGRLVFGLPLAGSLAIIFVFAGLYLFVVLGFGLLISTFTETQQQAMFLAWFFLIIFILMSGLFTPIESMPPWAQALTKGNPVAYFVDVMRLVLLKGSGWQDVQPHFGVMAVYAGAVNTLAVLNYQKTN</sequence>
<keyword evidence="5 8" id="KW-0812">Transmembrane</keyword>
<evidence type="ECO:0000313" key="10">
    <source>
        <dbReference type="EMBL" id="TXB64168.1"/>
    </source>
</evidence>
<evidence type="ECO:0000256" key="6">
    <source>
        <dbReference type="ARBA" id="ARBA00022989"/>
    </source>
</evidence>
<dbReference type="Pfam" id="PF12698">
    <property type="entry name" value="ABC2_membrane_3"/>
    <property type="match status" value="1"/>
</dbReference>
<dbReference type="InterPro" id="IPR047817">
    <property type="entry name" value="ABC2_TM_bact-type"/>
</dbReference>
<dbReference type="Proteomes" id="UP000321580">
    <property type="component" value="Unassembled WGS sequence"/>
</dbReference>
<keyword evidence="11" id="KW-1185">Reference proteome</keyword>
<proteinExistence type="inferred from homology"/>
<dbReference type="GO" id="GO:0005886">
    <property type="term" value="C:plasma membrane"/>
    <property type="evidence" value="ECO:0007669"/>
    <property type="project" value="UniProtKB-SubCell"/>
</dbReference>
<evidence type="ECO:0000313" key="11">
    <source>
        <dbReference type="Proteomes" id="UP000321580"/>
    </source>
</evidence>
<feature type="transmembrane region" description="Helical" evidence="8">
    <location>
        <begin position="212"/>
        <end position="234"/>
    </location>
</feature>
<gene>
    <name evidence="10" type="ORF">FRY97_07695</name>
</gene>
<evidence type="ECO:0000256" key="1">
    <source>
        <dbReference type="ARBA" id="ARBA00004651"/>
    </source>
</evidence>
<feature type="transmembrane region" description="Helical" evidence="8">
    <location>
        <begin position="168"/>
        <end position="191"/>
    </location>
</feature>
<organism evidence="10 11">
    <name type="scientific">Phaeodactylibacter luteus</name>
    <dbReference type="NCBI Taxonomy" id="1564516"/>
    <lineage>
        <taxon>Bacteria</taxon>
        <taxon>Pseudomonadati</taxon>
        <taxon>Bacteroidota</taxon>
        <taxon>Saprospiria</taxon>
        <taxon>Saprospirales</taxon>
        <taxon>Haliscomenobacteraceae</taxon>
        <taxon>Phaeodactylibacter</taxon>
    </lineage>
</organism>
<feature type="domain" description="ABC transmembrane type-2" evidence="9">
    <location>
        <begin position="125"/>
        <end position="360"/>
    </location>
</feature>
<accession>A0A5C6RPB2</accession>
<feature type="transmembrane region" description="Helical" evidence="8">
    <location>
        <begin position="280"/>
        <end position="299"/>
    </location>
</feature>
<dbReference type="PANTHER" id="PTHR30294">
    <property type="entry name" value="MEMBRANE COMPONENT OF ABC TRANSPORTER YHHJ-RELATED"/>
    <property type="match status" value="1"/>
</dbReference>
<protein>
    <submittedName>
        <fullName evidence="10">ABC transporter permease</fullName>
    </submittedName>
</protein>
<dbReference type="AlphaFoldDB" id="A0A5C6RPB2"/>
<dbReference type="OrthoDB" id="9808686at2"/>
<keyword evidence="4" id="KW-1003">Cell membrane</keyword>
<evidence type="ECO:0000256" key="3">
    <source>
        <dbReference type="ARBA" id="ARBA00022448"/>
    </source>
</evidence>
<evidence type="ECO:0000259" key="9">
    <source>
        <dbReference type="PROSITE" id="PS51012"/>
    </source>
</evidence>
<comment type="subcellular location">
    <subcellularLocation>
        <location evidence="1">Cell membrane</location>
        <topology evidence="1">Multi-pass membrane protein</topology>
    </subcellularLocation>
</comment>
<evidence type="ECO:0000256" key="8">
    <source>
        <dbReference type="SAM" id="Phobius"/>
    </source>
</evidence>
<dbReference type="InterPro" id="IPR051449">
    <property type="entry name" value="ABC-2_transporter_component"/>
</dbReference>
<evidence type="ECO:0000256" key="4">
    <source>
        <dbReference type="ARBA" id="ARBA00022475"/>
    </source>
</evidence>
<keyword evidence="6 8" id="KW-1133">Transmembrane helix</keyword>